<name>A0A0M9A9W4_9HYME</name>
<dbReference type="InterPro" id="IPR050996">
    <property type="entry name" value="Docking_Protein_DOK"/>
</dbReference>
<dbReference type="GO" id="GO:0005737">
    <property type="term" value="C:cytoplasm"/>
    <property type="evidence" value="ECO:0007669"/>
    <property type="project" value="TreeGrafter"/>
</dbReference>
<dbReference type="InterPro" id="IPR002404">
    <property type="entry name" value="IRS_PTB"/>
</dbReference>
<feature type="domain" description="PH" evidence="2">
    <location>
        <begin position="67"/>
        <end position="168"/>
    </location>
</feature>
<dbReference type="EMBL" id="KQ435706">
    <property type="protein sequence ID" value="KOX80205.1"/>
    <property type="molecule type" value="Genomic_DNA"/>
</dbReference>
<gene>
    <name evidence="4" type="ORF">WN51_08382</name>
</gene>
<dbReference type="SMART" id="SM00310">
    <property type="entry name" value="PTBI"/>
    <property type="match status" value="1"/>
</dbReference>
<dbReference type="PROSITE" id="PS51064">
    <property type="entry name" value="IRS_PTB"/>
    <property type="match status" value="1"/>
</dbReference>
<dbReference type="SUPFAM" id="SSF50729">
    <property type="entry name" value="PH domain-like"/>
    <property type="match status" value="2"/>
</dbReference>
<dbReference type="Gene3D" id="2.30.29.30">
    <property type="entry name" value="Pleckstrin-homology domain (PH domain)/Phosphotyrosine-binding domain (PTB)"/>
    <property type="match status" value="2"/>
</dbReference>
<feature type="region of interest" description="Disordered" evidence="1">
    <location>
        <begin position="472"/>
        <end position="501"/>
    </location>
</feature>
<dbReference type="SMART" id="SM01244">
    <property type="entry name" value="IRS"/>
    <property type="match status" value="1"/>
</dbReference>
<dbReference type="STRING" id="166423.A0A0M9A9W4"/>
<proteinExistence type="predicted"/>
<feature type="domain" description="IRS-type PTB" evidence="3">
    <location>
        <begin position="188"/>
        <end position="291"/>
    </location>
</feature>
<dbReference type="GO" id="GO:0007265">
    <property type="term" value="P:Ras protein signal transduction"/>
    <property type="evidence" value="ECO:0007669"/>
    <property type="project" value="TreeGrafter"/>
</dbReference>
<reference evidence="4 5" key="1">
    <citation type="submission" date="2015-07" db="EMBL/GenBank/DDBJ databases">
        <title>The genome of Melipona quadrifasciata.</title>
        <authorList>
            <person name="Pan H."/>
            <person name="Kapheim K."/>
        </authorList>
    </citation>
    <scope>NUCLEOTIDE SEQUENCE [LARGE SCALE GENOMIC DNA]</scope>
    <source>
        <strain evidence="4">0111107301</strain>
        <tissue evidence="4">Whole body</tissue>
    </source>
</reference>
<dbReference type="OrthoDB" id="6243387at2759"/>
<dbReference type="Pfam" id="PF02174">
    <property type="entry name" value="IRS"/>
    <property type="match status" value="1"/>
</dbReference>
<accession>A0A0M9A9W4</accession>
<dbReference type="CDD" id="cd00821">
    <property type="entry name" value="PH"/>
    <property type="match status" value="1"/>
</dbReference>
<dbReference type="Proteomes" id="UP000053105">
    <property type="component" value="Unassembled WGS sequence"/>
</dbReference>
<evidence type="ECO:0000259" key="2">
    <source>
        <dbReference type="PROSITE" id="PS50003"/>
    </source>
</evidence>
<evidence type="ECO:0000313" key="5">
    <source>
        <dbReference type="Proteomes" id="UP000053105"/>
    </source>
</evidence>
<dbReference type="SMART" id="SM00233">
    <property type="entry name" value="PH"/>
    <property type="match status" value="1"/>
</dbReference>
<evidence type="ECO:0000313" key="4">
    <source>
        <dbReference type="EMBL" id="KOX80205.1"/>
    </source>
</evidence>
<dbReference type="InterPro" id="IPR011993">
    <property type="entry name" value="PH-like_dom_sf"/>
</dbReference>
<evidence type="ECO:0000259" key="3">
    <source>
        <dbReference type="PROSITE" id="PS51064"/>
    </source>
</evidence>
<dbReference type="GO" id="GO:0007169">
    <property type="term" value="P:cell surface receptor protein tyrosine kinase signaling pathway"/>
    <property type="evidence" value="ECO:0007669"/>
    <property type="project" value="TreeGrafter"/>
</dbReference>
<protein>
    <submittedName>
        <fullName evidence="4">Docking protein 2</fullName>
    </submittedName>
</protein>
<dbReference type="PROSITE" id="PS50003">
    <property type="entry name" value="PH_DOMAIN"/>
    <property type="match status" value="1"/>
</dbReference>
<dbReference type="GO" id="GO:0043410">
    <property type="term" value="P:positive regulation of MAPK cascade"/>
    <property type="evidence" value="ECO:0007669"/>
    <property type="project" value="TreeGrafter"/>
</dbReference>
<dbReference type="PANTHER" id="PTHR21258">
    <property type="entry name" value="DOCKING PROTEIN RELATED"/>
    <property type="match status" value="1"/>
</dbReference>
<dbReference type="AlphaFoldDB" id="A0A0M9A9W4"/>
<organism evidence="4 5">
    <name type="scientific">Melipona quadrifasciata</name>
    <dbReference type="NCBI Taxonomy" id="166423"/>
    <lineage>
        <taxon>Eukaryota</taxon>
        <taxon>Metazoa</taxon>
        <taxon>Ecdysozoa</taxon>
        <taxon>Arthropoda</taxon>
        <taxon>Hexapoda</taxon>
        <taxon>Insecta</taxon>
        <taxon>Pterygota</taxon>
        <taxon>Neoptera</taxon>
        <taxon>Endopterygota</taxon>
        <taxon>Hymenoptera</taxon>
        <taxon>Apocrita</taxon>
        <taxon>Aculeata</taxon>
        <taxon>Apoidea</taxon>
        <taxon>Anthophila</taxon>
        <taxon>Apidae</taxon>
        <taxon>Melipona</taxon>
    </lineage>
</organism>
<feature type="compositionally biased region" description="Low complexity" evidence="1">
    <location>
        <begin position="333"/>
        <end position="357"/>
    </location>
</feature>
<feature type="compositionally biased region" description="Polar residues" evidence="1">
    <location>
        <begin position="484"/>
        <end position="498"/>
    </location>
</feature>
<feature type="region of interest" description="Disordered" evidence="1">
    <location>
        <begin position="312"/>
        <end position="361"/>
    </location>
</feature>
<evidence type="ECO:0000256" key="1">
    <source>
        <dbReference type="SAM" id="MobiDB-lite"/>
    </source>
</evidence>
<dbReference type="Pfam" id="PF00169">
    <property type="entry name" value="PH"/>
    <property type="match status" value="1"/>
</dbReference>
<keyword evidence="5" id="KW-1185">Reference proteome</keyword>
<sequence>MAASGQQQILPHQEPISRTHNLTILGDCLYCLMIVYNYLNKFYLYKPFRYLLWQNVSILPFVHSRADAMSNSKWRQIEELCSLTKSWHKRFCQLFYGIKRVEIYDNQEEAILQLHAPRIITLDACIKIAPSNQSHVFTVVTKSGIHYFGCYSESDMSHWITAFQLVAFKDSVSNQTIEENNDLYCTSGEGVFSVKVVETDASKRCGLETRNYTLIVAAVDIKLMDGDVVLFTWPYRYIRRYGYKDGKFIFEAGRKCESGEGSFRLEHSSQQEIFRCMYSKMRSMKKLMNEENNSNIDCNDAQYHAALSMEAGSRAALPPSPNSSANLIDIDFSPQNSQKQSTSSSNLDSSSSSKQSLCIGKLKPAKPPRKYVFTSLLDKKNVDAELSDLSACGEYKALNRDNSPEMSQKTIGNSILNEEKHPYDLVEVRNDAWKTHGIDNIHHTERPNSLLHNDKDKENEDDFQYETMMPILSSQSSSKSKSSITDSPVTSTHISNHIPNDECDYDKLEHFGSATKINQKGTFKFGNFSSTSQNSHSNVSLNSAADTNTTWSNYDIVEDMSAIRLADDSHLGYGVIRKKTNHSDTASTSSNMGPKHKVFNNSEYAIVSKPKRV</sequence>
<dbReference type="InterPro" id="IPR001849">
    <property type="entry name" value="PH_domain"/>
</dbReference>
<dbReference type="PANTHER" id="PTHR21258:SF62">
    <property type="entry name" value="INSULIN RECEPTOR SUBSTRATE 1"/>
    <property type="match status" value="1"/>
</dbReference>
<feature type="compositionally biased region" description="Low complexity" evidence="1">
    <location>
        <begin position="473"/>
        <end position="483"/>
    </location>
</feature>